<dbReference type="Pfam" id="PF01048">
    <property type="entry name" value="PNP_UDP_1"/>
    <property type="match status" value="1"/>
</dbReference>
<reference evidence="2" key="1">
    <citation type="submission" date="2020-01" db="EMBL/GenBank/DDBJ databases">
        <title>Development of genomics and gene disruption for Polysphondylium violaceum indicates a role for the polyketide synthase stlB in stalk morphogenesis.</title>
        <authorList>
            <person name="Narita B."/>
            <person name="Kawabe Y."/>
            <person name="Kin K."/>
            <person name="Saito T."/>
            <person name="Gibbs R."/>
            <person name="Kuspa A."/>
            <person name="Muzny D."/>
            <person name="Queller D."/>
            <person name="Richards S."/>
            <person name="Strassman J."/>
            <person name="Sucgang R."/>
            <person name="Worley K."/>
            <person name="Schaap P."/>
        </authorList>
    </citation>
    <scope>NUCLEOTIDE SEQUENCE</scope>
    <source>
        <strain evidence="2">QSvi11</strain>
    </source>
</reference>
<dbReference type="CDD" id="cd17767">
    <property type="entry name" value="UP_EcUdp-like"/>
    <property type="match status" value="1"/>
</dbReference>
<comment type="caution">
    <text evidence="2">The sequence shown here is derived from an EMBL/GenBank/DDBJ whole genome shotgun (WGS) entry which is preliminary data.</text>
</comment>
<dbReference type="EMBL" id="AJWJ01000142">
    <property type="protein sequence ID" value="KAF2074523.1"/>
    <property type="molecule type" value="Genomic_DNA"/>
</dbReference>
<proteinExistence type="predicted"/>
<protein>
    <recommendedName>
        <fullName evidence="1">Nucleoside phosphorylase domain-containing protein</fullName>
    </recommendedName>
</protein>
<dbReference type="OrthoDB" id="416752at2759"/>
<sequence>MEGIKVTPICALPINKLPKVCVVVGDPNRAKLVSEKMMKESTLVSAVREYHCYRGMWDDTELLVMSHGIGGGGASVCFEELIQAGVTTIIRAGTAGSFDPRYREGSLIIATGAVRSDGVSEGLVPLGYPSISDHEVVAALIESAKAQQEINYGVGIITTVGHFFDGPLGNHNKLWARSRVLAIEMEASILFIIASLRGIRAGCCVNIDNYIFERELTEKYEPNRDIVHQGTIKMLKVALDSAKSLSSSANITPVNANGSN</sequence>
<dbReference type="PANTHER" id="PTHR43691:SF11">
    <property type="entry name" value="FI09636P-RELATED"/>
    <property type="match status" value="1"/>
</dbReference>
<accession>A0A8J4PTQ3</accession>
<dbReference type="SUPFAM" id="SSF53167">
    <property type="entry name" value="Purine and uridine phosphorylases"/>
    <property type="match status" value="1"/>
</dbReference>
<dbReference type="GO" id="GO:0006218">
    <property type="term" value="P:uridine catabolic process"/>
    <property type="evidence" value="ECO:0007669"/>
    <property type="project" value="TreeGrafter"/>
</dbReference>
<dbReference type="AlphaFoldDB" id="A0A8J4PTQ3"/>
<dbReference type="InterPro" id="IPR000845">
    <property type="entry name" value="Nucleoside_phosphorylase_d"/>
</dbReference>
<dbReference type="Proteomes" id="UP000695562">
    <property type="component" value="Unassembled WGS sequence"/>
</dbReference>
<dbReference type="GO" id="GO:0005829">
    <property type="term" value="C:cytosol"/>
    <property type="evidence" value="ECO:0007669"/>
    <property type="project" value="TreeGrafter"/>
</dbReference>
<gene>
    <name evidence="2" type="ORF">CYY_004150</name>
</gene>
<name>A0A8J4PTQ3_9MYCE</name>
<dbReference type="GO" id="GO:0004850">
    <property type="term" value="F:uridine phosphorylase activity"/>
    <property type="evidence" value="ECO:0007669"/>
    <property type="project" value="TreeGrafter"/>
</dbReference>
<organism evidence="2 3">
    <name type="scientific">Polysphondylium violaceum</name>
    <dbReference type="NCBI Taxonomy" id="133409"/>
    <lineage>
        <taxon>Eukaryota</taxon>
        <taxon>Amoebozoa</taxon>
        <taxon>Evosea</taxon>
        <taxon>Eumycetozoa</taxon>
        <taxon>Dictyostelia</taxon>
        <taxon>Dictyosteliales</taxon>
        <taxon>Dictyosteliaceae</taxon>
        <taxon>Polysphondylium</taxon>
    </lineage>
</organism>
<feature type="domain" description="Nucleoside phosphorylase" evidence="1">
    <location>
        <begin position="19"/>
        <end position="213"/>
    </location>
</feature>
<dbReference type="Gene3D" id="3.40.50.1580">
    <property type="entry name" value="Nucleoside phosphorylase domain"/>
    <property type="match status" value="1"/>
</dbReference>
<keyword evidence="3" id="KW-1185">Reference proteome</keyword>
<dbReference type="InterPro" id="IPR035994">
    <property type="entry name" value="Nucleoside_phosphorylase_sf"/>
</dbReference>
<evidence type="ECO:0000313" key="3">
    <source>
        <dbReference type="Proteomes" id="UP000695562"/>
    </source>
</evidence>
<evidence type="ECO:0000313" key="2">
    <source>
        <dbReference type="EMBL" id="KAF2074523.1"/>
    </source>
</evidence>
<evidence type="ECO:0000259" key="1">
    <source>
        <dbReference type="Pfam" id="PF01048"/>
    </source>
</evidence>
<dbReference type="PANTHER" id="PTHR43691">
    <property type="entry name" value="URIDINE PHOSPHORYLASE"/>
    <property type="match status" value="1"/>
</dbReference>